<name>A0A0P1KWJ3_9SACH</name>
<protein>
    <submittedName>
        <fullName evidence="1">LAQU0S18e01046g1_1</fullName>
    </submittedName>
</protein>
<proteinExistence type="predicted"/>
<sequence>MTRLTQAITFVKTVPALMPMARASAPSVSCIARRLHSCDDTYVSNDAENTGTGARMLRNPGTGNTFSSFKEYREIARTYGPIRASRDSQPAC</sequence>
<evidence type="ECO:0000313" key="1">
    <source>
        <dbReference type="EMBL" id="CUS24647.1"/>
    </source>
</evidence>
<keyword evidence="2" id="KW-1185">Reference proteome</keyword>
<dbReference type="OrthoDB" id="4052953at2759"/>
<evidence type="ECO:0000313" key="2">
    <source>
        <dbReference type="Proteomes" id="UP000236544"/>
    </source>
</evidence>
<dbReference type="EMBL" id="LN890534">
    <property type="protein sequence ID" value="CUS24647.1"/>
    <property type="molecule type" value="Genomic_DNA"/>
</dbReference>
<organism evidence="1 2">
    <name type="scientific">Lachancea quebecensis</name>
    <dbReference type="NCBI Taxonomy" id="1654605"/>
    <lineage>
        <taxon>Eukaryota</taxon>
        <taxon>Fungi</taxon>
        <taxon>Dikarya</taxon>
        <taxon>Ascomycota</taxon>
        <taxon>Saccharomycotina</taxon>
        <taxon>Saccharomycetes</taxon>
        <taxon>Saccharomycetales</taxon>
        <taxon>Saccharomycetaceae</taxon>
        <taxon>Lachancea</taxon>
    </lineage>
</organism>
<dbReference type="Proteomes" id="UP000236544">
    <property type="component" value="Unassembled WGS sequence"/>
</dbReference>
<reference evidence="2" key="1">
    <citation type="submission" date="2015-10" db="EMBL/GenBank/DDBJ databases">
        <authorList>
            <person name="Devillers H."/>
        </authorList>
    </citation>
    <scope>NUCLEOTIDE SEQUENCE [LARGE SCALE GENOMIC DNA]</scope>
</reference>
<gene>
    <name evidence="1" type="ORF">LAQU0_S18e01046g</name>
</gene>
<accession>A0A0P1KWJ3</accession>
<dbReference type="AlphaFoldDB" id="A0A0P1KWJ3"/>